<dbReference type="Proteomes" id="UP000008744">
    <property type="component" value="Unassembled WGS sequence"/>
</dbReference>
<protein>
    <submittedName>
        <fullName evidence="2">GL27368</fullName>
    </submittedName>
</protein>
<accession>B4HCM8</accession>
<dbReference type="AlphaFoldDB" id="B4HCM8"/>
<organism evidence="3">
    <name type="scientific">Drosophila persimilis</name>
    <name type="common">Fruit fly</name>
    <dbReference type="NCBI Taxonomy" id="7234"/>
    <lineage>
        <taxon>Eukaryota</taxon>
        <taxon>Metazoa</taxon>
        <taxon>Ecdysozoa</taxon>
        <taxon>Arthropoda</taxon>
        <taxon>Hexapoda</taxon>
        <taxon>Insecta</taxon>
        <taxon>Pterygota</taxon>
        <taxon>Neoptera</taxon>
        <taxon>Endopterygota</taxon>
        <taxon>Diptera</taxon>
        <taxon>Brachycera</taxon>
        <taxon>Muscomorpha</taxon>
        <taxon>Ephydroidea</taxon>
        <taxon>Drosophilidae</taxon>
        <taxon>Drosophila</taxon>
        <taxon>Sophophora</taxon>
    </lineage>
</organism>
<proteinExistence type="predicted"/>
<keyword evidence="3" id="KW-1185">Reference proteome</keyword>
<evidence type="ECO:0000256" key="1">
    <source>
        <dbReference type="SAM" id="MobiDB-lite"/>
    </source>
</evidence>
<evidence type="ECO:0000313" key="3">
    <source>
        <dbReference type="Proteomes" id="UP000008744"/>
    </source>
</evidence>
<evidence type="ECO:0000313" key="2">
    <source>
        <dbReference type="EMBL" id="EDW27715.1"/>
    </source>
</evidence>
<sequence length="66" mass="7026">MTKARADLDISCLTVLGSGETRKVPQGSSGRGRKPDRPQQPDQQMAPADTTVQGKARAKVSKAPYS</sequence>
<reference evidence="2 3" key="1">
    <citation type="journal article" date="2007" name="Nature">
        <title>Evolution of genes and genomes on the Drosophila phylogeny.</title>
        <authorList>
            <consortium name="Drosophila 12 Genomes Consortium"/>
            <person name="Clark A.G."/>
            <person name="Eisen M.B."/>
            <person name="Smith D.R."/>
            <person name="Bergman C.M."/>
            <person name="Oliver B."/>
            <person name="Markow T.A."/>
            <person name="Kaufman T.C."/>
            <person name="Kellis M."/>
            <person name="Gelbart W."/>
            <person name="Iyer V.N."/>
            <person name="Pollard D.A."/>
            <person name="Sackton T.B."/>
            <person name="Larracuente A.M."/>
            <person name="Singh N.D."/>
            <person name="Abad J.P."/>
            <person name="Abt D.N."/>
            <person name="Adryan B."/>
            <person name="Aguade M."/>
            <person name="Akashi H."/>
            <person name="Anderson W.W."/>
            <person name="Aquadro C.F."/>
            <person name="Ardell D.H."/>
            <person name="Arguello R."/>
            <person name="Artieri C.G."/>
            <person name="Barbash D.A."/>
            <person name="Barker D."/>
            <person name="Barsanti P."/>
            <person name="Batterham P."/>
            <person name="Batzoglou S."/>
            <person name="Begun D."/>
            <person name="Bhutkar A."/>
            <person name="Blanco E."/>
            <person name="Bosak S.A."/>
            <person name="Bradley R.K."/>
            <person name="Brand A.D."/>
            <person name="Brent M.R."/>
            <person name="Brooks A.N."/>
            <person name="Brown R.H."/>
            <person name="Butlin R.K."/>
            <person name="Caggese C."/>
            <person name="Calvi B.R."/>
            <person name="Bernardo de Carvalho A."/>
            <person name="Caspi A."/>
            <person name="Castrezana S."/>
            <person name="Celniker S.E."/>
            <person name="Chang J.L."/>
            <person name="Chapple C."/>
            <person name="Chatterji S."/>
            <person name="Chinwalla A."/>
            <person name="Civetta A."/>
            <person name="Clifton S.W."/>
            <person name="Comeron J.M."/>
            <person name="Costello J.C."/>
            <person name="Coyne J.A."/>
            <person name="Daub J."/>
            <person name="David R.G."/>
            <person name="Delcher A.L."/>
            <person name="Delehaunty K."/>
            <person name="Do C.B."/>
            <person name="Ebling H."/>
            <person name="Edwards K."/>
            <person name="Eickbush T."/>
            <person name="Evans J.D."/>
            <person name="Filipski A."/>
            <person name="Findeiss S."/>
            <person name="Freyhult E."/>
            <person name="Fulton L."/>
            <person name="Fulton R."/>
            <person name="Garcia A.C."/>
            <person name="Gardiner A."/>
            <person name="Garfield D.A."/>
            <person name="Garvin B.E."/>
            <person name="Gibson G."/>
            <person name="Gilbert D."/>
            <person name="Gnerre S."/>
            <person name="Godfrey J."/>
            <person name="Good R."/>
            <person name="Gotea V."/>
            <person name="Gravely B."/>
            <person name="Greenberg A.J."/>
            <person name="Griffiths-Jones S."/>
            <person name="Gross S."/>
            <person name="Guigo R."/>
            <person name="Gustafson E.A."/>
            <person name="Haerty W."/>
            <person name="Hahn M.W."/>
            <person name="Halligan D.L."/>
            <person name="Halpern A.L."/>
            <person name="Halter G.M."/>
            <person name="Han M.V."/>
            <person name="Heger A."/>
            <person name="Hillier L."/>
            <person name="Hinrichs A.S."/>
            <person name="Holmes I."/>
            <person name="Hoskins R.A."/>
            <person name="Hubisz M.J."/>
            <person name="Hultmark D."/>
            <person name="Huntley M.A."/>
            <person name="Jaffe D.B."/>
            <person name="Jagadeeshan S."/>
            <person name="Jeck W.R."/>
            <person name="Johnson J."/>
            <person name="Jones C.D."/>
            <person name="Jordan W.C."/>
            <person name="Karpen G.H."/>
            <person name="Kataoka E."/>
            <person name="Keightley P.D."/>
            <person name="Kheradpour P."/>
            <person name="Kirkness E.F."/>
            <person name="Koerich L.B."/>
            <person name="Kristiansen K."/>
            <person name="Kudrna D."/>
            <person name="Kulathinal R.J."/>
            <person name="Kumar S."/>
            <person name="Kwok R."/>
            <person name="Lander E."/>
            <person name="Langley C.H."/>
            <person name="Lapoint R."/>
            <person name="Lazzaro B.P."/>
            <person name="Lee S.J."/>
            <person name="Levesque L."/>
            <person name="Li R."/>
            <person name="Lin C.F."/>
            <person name="Lin M.F."/>
            <person name="Lindblad-Toh K."/>
            <person name="Llopart A."/>
            <person name="Long M."/>
            <person name="Low L."/>
            <person name="Lozovsky E."/>
            <person name="Lu J."/>
            <person name="Luo M."/>
            <person name="Machado C.A."/>
            <person name="Makalowski W."/>
            <person name="Marzo M."/>
            <person name="Matsuda M."/>
            <person name="Matzkin L."/>
            <person name="McAllister B."/>
            <person name="McBride C.S."/>
            <person name="McKernan B."/>
            <person name="McKernan K."/>
            <person name="Mendez-Lago M."/>
            <person name="Minx P."/>
            <person name="Mollenhauer M.U."/>
            <person name="Montooth K."/>
            <person name="Mount S.M."/>
            <person name="Mu X."/>
            <person name="Myers E."/>
            <person name="Negre B."/>
            <person name="Newfeld S."/>
            <person name="Nielsen R."/>
            <person name="Noor M.A."/>
            <person name="O'Grady P."/>
            <person name="Pachter L."/>
            <person name="Papaceit M."/>
            <person name="Parisi M.J."/>
            <person name="Parisi M."/>
            <person name="Parts L."/>
            <person name="Pedersen J.S."/>
            <person name="Pesole G."/>
            <person name="Phillippy A.M."/>
            <person name="Ponting C.P."/>
            <person name="Pop M."/>
            <person name="Porcelli D."/>
            <person name="Powell J.R."/>
            <person name="Prohaska S."/>
            <person name="Pruitt K."/>
            <person name="Puig M."/>
            <person name="Quesneville H."/>
            <person name="Ram K.R."/>
            <person name="Rand D."/>
            <person name="Rasmussen M.D."/>
            <person name="Reed L.K."/>
            <person name="Reenan R."/>
            <person name="Reily A."/>
            <person name="Remington K.A."/>
            <person name="Rieger T.T."/>
            <person name="Ritchie M.G."/>
            <person name="Robin C."/>
            <person name="Rogers Y.H."/>
            <person name="Rohde C."/>
            <person name="Rozas J."/>
            <person name="Rubenfield M.J."/>
            <person name="Ruiz A."/>
            <person name="Russo S."/>
            <person name="Salzberg S.L."/>
            <person name="Sanchez-Gracia A."/>
            <person name="Saranga D.J."/>
            <person name="Sato H."/>
            <person name="Schaeffer S.W."/>
            <person name="Schatz M.C."/>
            <person name="Schlenke T."/>
            <person name="Schwartz R."/>
            <person name="Segarra C."/>
            <person name="Singh R.S."/>
            <person name="Sirot L."/>
            <person name="Sirota M."/>
            <person name="Sisneros N.B."/>
            <person name="Smith C.D."/>
            <person name="Smith T.F."/>
            <person name="Spieth J."/>
            <person name="Stage D.E."/>
            <person name="Stark A."/>
            <person name="Stephan W."/>
            <person name="Strausberg R.L."/>
            <person name="Strempel S."/>
            <person name="Sturgill D."/>
            <person name="Sutton G."/>
            <person name="Sutton G.G."/>
            <person name="Tao W."/>
            <person name="Teichmann S."/>
            <person name="Tobari Y.N."/>
            <person name="Tomimura Y."/>
            <person name="Tsolas J.M."/>
            <person name="Valente V.L."/>
            <person name="Venter E."/>
            <person name="Venter J.C."/>
            <person name="Vicario S."/>
            <person name="Vieira F.G."/>
            <person name="Vilella A.J."/>
            <person name="Villasante A."/>
            <person name="Walenz B."/>
            <person name="Wang J."/>
            <person name="Wasserman M."/>
            <person name="Watts T."/>
            <person name="Wilson D."/>
            <person name="Wilson R.K."/>
            <person name="Wing R.A."/>
            <person name="Wolfner M.F."/>
            <person name="Wong A."/>
            <person name="Wong G.K."/>
            <person name="Wu C.I."/>
            <person name="Wu G."/>
            <person name="Yamamoto D."/>
            <person name="Yang H.P."/>
            <person name="Yang S.P."/>
            <person name="Yorke J.A."/>
            <person name="Yoshida K."/>
            <person name="Zdobnov E."/>
            <person name="Zhang P."/>
            <person name="Zhang Y."/>
            <person name="Zimin A.V."/>
            <person name="Baldwin J."/>
            <person name="Abdouelleil A."/>
            <person name="Abdulkadir J."/>
            <person name="Abebe A."/>
            <person name="Abera B."/>
            <person name="Abreu J."/>
            <person name="Acer S.C."/>
            <person name="Aftuck L."/>
            <person name="Alexander A."/>
            <person name="An P."/>
            <person name="Anderson E."/>
            <person name="Anderson S."/>
            <person name="Arachi H."/>
            <person name="Azer M."/>
            <person name="Bachantsang P."/>
            <person name="Barry A."/>
            <person name="Bayul T."/>
            <person name="Berlin A."/>
            <person name="Bessette D."/>
            <person name="Bloom T."/>
            <person name="Blye J."/>
            <person name="Boguslavskiy L."/>
            <person name="Bonnet C."/>
            <person name="Boukhgalter B."/>
            <person name="Bourzgui I."/>
            <person name="Brown A."/>
            <person name="Cahill P."/>
            <person name="Channer S."/>
            <person name="Cheshatsang Y."/>
            <person name="Chuda L."/>
            <person name="Citroen M."/>
            <person name="Collymore A."/>
            <person name="Cooke P."/>
            <person name="Costello M."/>
            <person name="D'Aco K."/>
            <person name="Daza R."/>
            <person name="De Haan G."/>
            <person name="DeGray S."/>
            <person name="DeMaso C."/>
            <person name="Dhargay N."/>
            <person name="Dooley K."/>
            <person name="Dooley E."/>
            <person name="Doricent M."/>
            <person name="Dorje P."/>
            <person name="Dorjee K."/>
            <person name="Dupes A."/>
            <person name="Elong R."/>
            <person name="Falk J."/>
            <person name="Farina A."/>
            <person name="Faro S."/>
            <person name="Ferguson D."/>
            <person name="Fisher S."/>
            <person name="Foley C.D."/>
            <person name="Franke A."/>
            <person name="Friedrich D."/>
            <person name="Gadbois L."/>
            <person name="Gearin G."/>
            <person name="Gearin C.R."/>
            <person name="Giannoukos G."/>
            <person name="Goode T."/>
            <person name="Graham J."/>
            <person name="Grandbois E."/>
            <person name="Grewal S."/>
            <person name="Gyaltsen K."/>
            <person name="Hafez N."/>
            <person name="Hagos B."/>
            <person name="Hall J."/>
            <person name="Henson C."/>
            <person name="Hollinger A."/>
            <person name="Honan T."/>
            <person name="Huard M.D."/>
            <person name="Hughes L."/>
            <person name="Hurhula B."/>
            <person name="Husby M.E."/>
            <person name="Kamat A."/>
            <person name="Kanga B."/>
            <person name="Kashin S."/>
            <person name="Khazanovich D."/>
            <person name="Kisner P."/>
            <person name="Lance K."/>
            <person name="Lara M."/>
            <person name="Lee W."/>
            <person name="Lennon N."/>
            <person name="Letendre F."/>
            <person name="LeVine R."/>
            <person name="Lipovsky A."/>
            <person name="Liu X."/>
            <person name="Liu J."/>
            <person name="Liu S."/>
            <person name="Lokyitsang T."/>
            <person name="Lokyitsang Y."/>
            <person name="Lubonja R."/>
            <person name="Lui A."/>
            <person name="MacDonald P."/>
            <person name="Magnisalis V."/>
            <person name="Maru K."/>
            <person name="Matthews C."/>
            <person name="McCusker W."/>
            <person name="McDonough S."/>
            <person name="Mehta T."/>
            <person name="Meldrim J."/>
            <person name="Meneus L."/>
            <person name="Mihai O."/>
            <person name="Mihalev A."/>
            <person name="Mihova T."/>
            <person name="Mittelman R."/>
            <person name="Mlenga V."/>
            <person name="Montmayeur A."/>
            <person name="Mulrain L."/>
            <person name="Navidi A."/>
            <person name="Naylor J."/>
            <person name="Negash T."/>
            <person name="Nguyen T."/>
            <person name="Nguyen N."/>
            <person name="Nicol R."/>
            <person name="Norbu C."/>
            <person name="Norbu N."/>
            <person name="Novod N."/>
            <person name="O'Neill B."/>
            <person name="Osman S."/>
            <person name="Markiewicz E."/>
            <person name="Oyono O.L."/>
            <person name="Patti C."/>
            <person name="Phunkhang P."/>
            <person name="Pierre F."/>
            <person name="Priest M."/>
            <person name="Raghuraman S."/>
            <person name="Rege F."/>
            <person name="Reyes R."/>
            <person name="Rise C."/>
            <person name="Rogov P."/>
            <person name="Ross K."/>
            <person name="Ryan E."/>
            <person name="Settipalli S."/>
            <person name="Shea T."/>
            <person name="Sherpa N."/>
            <person name="Shi L."/>
            <person name="Shih D."/>
            <person name="Sparrow T."/>
            <person name="Spaulding J."/>
            <person name="Stalker J."/>
            <person name="Stange-Thomann N."/>
            <person name="Stavropoulos S."/>
            <person name="Stone C."/>
            <person name="Strader C."/>
            <person name="Tesfaye S."/>
            <person name="Thomson T."/>
            <person name="Thoulutsang Y."/>
            <person name="Thoulutsang D."/>
            <person name="Topham K."/>
            <person name="Topping I."/>
            <person name="Tsamla T."/>
            <person name="Vassiliev H."/>
            <person name="Vo A."/>
            <person name="Wangchuk T."/>
            <person name="Wangdi T."/>
            <person name="Weiand M."/>
            <person name="Wilkinson J."/>
            <person name="Wilson A."/>
            <person name="Yadav S."/>
            <person name="Young G."/>
            <person name="Yu Q."/>
            <person name="Zembek L."/>
            <person name="Zhong D."/>
            <person name="Zimmer A."/>
            <person name="Zwirko Z."/>
            <person name="Jaffe D.B."/>
            <person name="Alvarez P."/>
            <person name="Brockman W."/>
            <person name="Butler J."/>
            <person name="Chin C."/>
            <person name="Gnerre S."/>
            <person name="Grabherr M."/>
            <person name="Kleber M."/>
            <person name="Mauceli E."/>
            <person name="MacCallum I."/>
        </authorList>
    </citation>
    <scope>NUCLEOTIDE SEQUENCE [LARGE SCALE GENOMIC DNA]</scope>
    <source>
        <strain evidence="3">MSH-3 / Tucson 14011-0111.49</strain>
    </source>
</reference>
<feature type="compositionally biased region" description="Low complexity" evidence="1">
    <location>
        <begin position="40"/>
        <end position="49"/>
    </location>
</feature>
<name>B4HCM8_DROPE</name>
<dbReference type="EMBL" id="CH479366">
    <property type="protein sequence ID" value="EDW27715.1"/>
    <property type="molecule type" value="Genomic_DNA"/>
</dbReference>
<feature type="region of interest" description="Disordered" evidence="1">
    <location>
        <begin position="18"/>
        <end position="66"/>
    </location>
</feature>
<gene>
    <name evidence="2" type="primary">Dper\GL27368</name>
    <name evidence="2" type="ORF">Dper_GL27368</name>
</gene>
<dbReference type="HOGENOM" id="CLU_2833863_0_0_1"/>